<sequence>MQTVSAAGGLLTHAFVLLGVLMMLHPAKCFVMRSGISVTSSSRLSRAGHGAGRFYQRNQQAVSMTATQRPLSTAAPVTTEIAKLNYIDFNPATDTTQNTPVIIMHGLLGNCKNFQSWGAKLVGLLERPRRVFAVDMRNHGASSHHASMTYPDMAGDIVAFMEQRGLGKAVLVGHSMGGKVACMTALLHPERVQGLVVMDIAPVPYSVVDQTNWGETQRIIEAITKLDISGVTSRRDADGLLEKDIVDPMIRAFAVTNLEKDEGAAGGWGWRINVPAIHKGLSGLAQFEVKPGKDASKAGLKFQGDTLFIAGALFPRHTLQTLPKAGHWVHADDPAGTQGAVKMYLDRAECP</sequence>
<keyword evidence="3" id="KW-0732">Signal</keyword>
<feature type="chain" id="PRO_5032460589" evidence="3">
    <location>
        <begin position="30"/>
        <end position="351"/>
    </location>
</feature>
<accession>A0A836CHF5</accession>
<evidence type="ECO:0000256" key="2">
    <source>
        <dbReference type="ARBA" id="ARBA00022801"/>
    </source>
</evidence>
<dbReference type="PANTHER" id="PTHR46118:SF4">
    <property type="entry name" value="PROTEIN ABHD11"/>
    <property type="match status" value="1"/>
</dbReference>
<name>A0A836CHF5_9STRA</name>
<dbReference type="InterPro" id="IPR029058">
    <property type="entry name" value="AB_hydrolase_fold"/>
</dbReference>
<dbReference type="OrthoDB" id="194865at2759"/>
<feature type="domain" description="AB hydrolase-1" evidence="4">
    <location>
        <begin position="100"/>
        <end position="203"/>
    </location>
</feature>
<dbReference type="SUPFAM" id="SSF53474">
    <property type="entry name" value="alpha/beta-Hydrolases"/>
    <property type="match status" value="1"/>
</dbReference>
<comment type="similarity">
    <text evidence="1">Belongs to the AB hydrolase superfamily.</text>
</comment>
<keyword evidence="2 5" id="KW-0378">Hydrolase</keyword>
<evidence type="ECO:0000256" key="1">
    <source>
        <dbReference type="ARBA" id="ARBA00008645"/>
    </source>
</evidence>
<dbReference type="PANTHER" id="PTHR46118">
    <property type="entry name" value="PROTEIN ABHD11"/>
    <property type="match status" value="1"/>
</dbReference>
<evidence type="ECO:0000256" key="3">
    <source>
        <dbReference type="SAM" id="SignalP"/>
    </source>
</evidence>
<proteinExistence type="inferred from homology"/>
<dbReference type="Pfam" id="PF00561">
    <property type="entry name" value="Abhydrolase_1"/>
    <property type="match status" value="1"/>
</dbReference>
<gene>
    <name evidence="5" type="ORF">JKP88DRAFT_244437</name>
</gene>
<evidence type="ECO:0000259" key="4">
    <source>
        <dbReference type="Pfam" id="PF00561"/>
    </source>
</evidence>
<dbReference type="InterPro" id="IPR000073">
    <property type="entry name" value="AB_hydrolase_1"/>
</dbReference>
<dbReference type="GO" id="GO:0052689">
    <property type="term" value="F:carboxylic ester hydrolase activity"/>
    <property type="evidence" value="ECO:0007669"/>
    <property type="project" value="TreeGrafter"/>
</dbReference>
<dbReference type="PRINTS" id="PR00111">
    <property type="entry name" value="ABHYDROLASE"/>
</dbReference>
<comment type="caution">
    <text evidence="5">The sequence shown here is derived from an EMBL/GenBank/DDBJ whole genome shotgun (WGS) entry which is preliminary data.</text>
</comment>
<keyword evidence="6" id="KW-1185">Reference proteome</keyword>
<dbReference type="AlphaFoldDB" id="A0A836CHF5"/>
<dbReference type="Proteomes" id="UP000664859">
    <property type="component" value="Unassembled WGS sequence"/>
</dbReference>
<dbReference type="Gene3D" id="3.40.50.1820">
    <property type="entry name" value="alpha/beta hydrolase"/>
    <property type="match status" value="1"/>
</dbReference>
<organism evidence="5 6">
    <name type="scientific">Tribonema minus</name>
    <dbReference type="NCBI Taxonomy" id="303371"/>
    <lineage>
        <taxon>Eukaryota</taxon>
        <taxon>Sar</taxon>
        <taxon>Stramenopiles</taxon>
        <taxon>Ochrophyta</taxon>
        <taxon>PX clade</taxon>
        <taxon>Xanthophyceae</taxon>
        <taxon>Tribonematales</taxon>
        <taxon>Tribonemataceae</taxon>
        <taxon>Tribonema</taxon>
    </lineage>
</organism>
<feature type="signal peptide" evidence="3">
    <location>
        <begin position="1"/>
        <end position="29"/>
    </location>
</feature>
<evidence type="ECO:0000313" key="6">
    <source>
        <dbReference type="Proteomes" id="UP000664859"/>
    </source>
</evidence>
<evidence type="ECO:0000313" key="5">
    <source>
        <dbReference type="EMBL" id="KAG5185333.1"/>
    </source>
</evidence>
<protein>
    <submittedName>
        <fullName evidence="5">Alpha/Beta hydrolase protein</fullName>
    </submittedName>
</protein>
<reference evidence="5" key="1">
    <citation type="submission" date="2021-02" db="EMBL/GenBank/DDBJ databases">
        <title>First Annotated Genome of the Yellow-green Alga Tribonema minus.</title>
        <authorList>
            <person name="Mahan K.M."/>
        </authorList>
    </citation>
    <scope>NUCLEOTIDE SEQUENCE</scope>
    <source>
        <strain evidence="5">UTEX B ZZ1240</strain>
    </source>
</reference>
<dbReference type="EMBL" id="JAFCMP010000135">
    <property type="protein sequence ID" value="KAG5185333.1"/>
    <property type="molecule type" value="Genomic_DNA"/>
</dbReference>